<evidence type="ECO:0000313" key="3">
    <source>
        <dbReference type="Proteomes" id="UP001230156"/>
    </source>
</evidence>
<organism evidence="2 3">
    <name type="scientific">Dongia sedimenti</name>
    <dbReference type="NCBI Taxonomy" id="3064282"/>
    <lineage>
        <taxon>Bacteria</taxon>
        <taxon>Pseudomonadati</taxon>
        <taxon>Pseudomonadota</taxon>
        <taxon>Alphaproteobacteria</taxon>
        <taxon>Rhodospirillales</taxon>
        <taxon>Dongiaceae</taxon>
        <taxon>Dongia</taxon>
    </lineage>
</organism>
<accession>A0ABU0YHF3</accession>
<dbReference type="Proteomes" id="UP001230156">
    <property type="component" value="Unassembled WGS sequence"/>
</dbReference>
<dbReference type="EMBL" id="JAUYVI010000002">
    <property type="protein sequence ID" value="MDQ7247149.1"/>
    <property type="molecule type" value="Genomic_DNA"/>
</dbReference>
<comment type="caution">
    <text evidence="2">The sequence shown here is derived from an EMBL/GenBank/DDBJ whole genome shotgun (WGS) entry which is preliminary data.</text>
</comment>
<gene>
    <name evidence="2" type="ORF">Q8A70_05710</name>
</gene>
<keyword evidence="3" id="KW-1185">Reference proteome</keyword>
<sequence>MNAAATAPTYTADPRAIAQARAAAAKQANEAAIGKVAEDFEAFFASAYFEQMFSSIKPDPVTGGGEGESMFRSLMIQEYGKAVARQHSLGIADVVKRQLLQLQEQQ</sequence>
<protein>
    <submittedName>
        <fullName evidence="2">Rod-binding protein</fullName>
    </submittedName>
</protein>
<proteinExistence type="predicted"/>
<feature type="domain" description="Flagellar protein FlgJ N-terminal" evidence="1">
    <location>
        <begin position="51"/>
        <end position="98"/>
    </location>
</feature>
<dbReference type="Pfam" id="PF10135">
    <property type="entry name" value="Rod-binding"/>
    <property type="match status" value="1"/>
</dbReference>
<reference evidence="3" key="1">
    <citation type="submission" date="2023-08" db="EMBL/GenBank/DDBJ databases">
        <title>Rhodospirillaceae gen. nov., a novel taxon isolated from the Yangtze River Yuezi River estuary sludge.</title>
        <authorList>
            <person name="Ruan L."/>
        </authorList>
    </citation>
    <scope>NUCLEOTIDE SEQUENCE [LARGE SCALE GENOMIC DNA]</scope>
    <source>
        <strain evidence="3">R-7</strain>
    </source>
</reference>
<evidence type="ECO:0000259" key="1">
    <source>
        <dbReference type="Pfam" id="PF10135"/>
    </source>
</evidence>
<evidence type="ECO:0000313" key="2">
    <source>
        <dbReference type="EMBL" id="MDQ7247149.1"/>
    </source>
</evidence>
<name>A0ABU0YHF3_9PROT</name>
<dbReference type="InterPro" id="IPR019301">
    <property type="entry name" value="Flagellar_prot_FlgJ_N"/>
</dbReference>
<dbReference type="RefSeq" id="WP_379954553.1">
    <property type="nucleotide sequence ID" value="NZ_JAUYVI010000002.1"/>
</dbReference>